<comment type="caution">
    <text evidence="1">The sequence shown here is derived from an EMBL/GenBank/DDBJ whole genome shotgun (WGS) entry which is preliminary data.</text>
</comment>
<proteinExistence type="predicted"/>
<dbReference type="InterPro" id="IPR023393">
    <property type="entry name" value="START-like_dom_sf"/>
</dbReference>
<keyword evidence="2" id="KW-1185">Reference proteome</keyword>
<evidence type="ECO:0000313" key="1">
    <source>
        <dbReference type="EMBL" id="TBO29387.1"/>
    </source>
</evidence>
<dbReference type="AlphaFoldDB" id="A0A4Q9H0I5"/>
<dbReference type="RefSeq" id="WP_130968682.1">
    <property type="nucleotide sequence ID" value="NZ_SIXI01000005.1"/>
</dbReference>
<organism evidence="1 2">
    <name type="scientific">Aquabacterium lacunae</name>
    <dbReference type="NCBI Taxonomy" id="2528630"/>
    <lineage>
        <taxon>Bacteria</taxon>
        <taxon>Pseudomonadati</taxon>
        <taxon>Pseudomonadota</taxon>
        <taxon>Betaproteobacteria</taxon>
        <taxon>Burkholderiales</taxon>
        <taxon>Aquabacterium</taxon>
    </lineage>
</organism>
<gene>
    <name evidence="1" type="ORF">EYS42_13370</name>
</gene>
<dbReference type="Pfam" id="PF08982">
    <property type="entry name" value="AtaL"/>
    <property type="match status" value="1"/>
</dbReference>
<dbReference type="Proteomes" id="UP000292120">
    <property type="component" value="Unassembled WGS sequence"/>
</dbReference>
<accession>A0A4Q9H0I5</accession>
<reference evidence="1 2" key="1">
    <citation type="submission" date="2019-02" db="EMBL/GenBank/DDBJ databases">
        <title>Aquabacterium sp. strain KMB7.</title>
        <authorList>
            <person name="Chen W.-M."/>
        </authorList>
    </citation>
    <scope>NUCLEOTIDE SEQUENCE [LARGE SCALE GENOMIC DNA]</scope>
    <source>
        <strain evidence="1 2">KMB7</strain>
    </source>
</reference>
<protein>
    <submittedName>
        <fullName evidence="1">DUF1857 family protein</fullName>
    </submittedName>
</protein>
<dbReference type="Gene3D" id="3.30.530.20">
    <property type="match status" value="1"/>
</dbReference>
<dbReference type="OrthoDB" id="6367327at2"/>
<evidence type="ECO:0000313" key="2">
    <source>
        <dbReference type="Proteomes" id="UP000292120"/>
    </source>
</evidence>
<sequence>MRFEHLIEINSPAAALQGVMDTFTREQLWRGLMLKVMSPERFDNGPQRAVCISPQADQVQRTLHFGEHVLHDVVELTPMQRVVFTPQAHGELAPIRLTVSIEEPQPRQMVLRFVYEALGEQTAEEASFNGYRHSAWLHADRDTVSQLREWLGNGELSRAVN</sequence>
<dbReference type="InterPro" id="IPR015075">
    <property type="entry name" value="AtaL"/>
</dbReference>
<dbReference type="EMBL" id="SIXI01000005">
    <property type="protein sequence ID" value="TBO29387.1"/>
    <property type="molecule type" value="Genomic_DNA"/>
</dbReference>
<name>A0A4Q9H0I5_9BURK</name>
<dbReference type="SUPFAM" id="SSF55961">
    <property type="entry name" value="Bet v1-like"/>
    <property type="match status" value="1"/>
</dbReference>